<comment type="similarity">
    <text evidence="1">Belongs to the 'phage' integrase family.</text>
</comment>
<keyword evidence="7" id="KW-1185">Reference proteome</keyword>
<dbReference type="InterPro" id="IPR053876">
    <property type="entry name" value="Phage_int_M"/>
</dbReference>
<protein>
    <submittedName>
        <fullName evidence="6">DUF4102 domain-containing protein</fullName>
    </submittedName>
</protein>
<keyword evidence="3" id="KW-0238">DNA-binding</keyword>
<proteinExistence type="inferred from homology"/>
<dbReference type="PANTHER" id="PTHR30629:SF2">
    <property type="entry name" value="PROPHAGE INTEGRASE INTS-RELATED"/>
    <property type="match status" value="1"/>
</dbReference>
<gene>
    <name evidence="6" type="ORF">E1H14_12875</name>
</gene>
<evidence type="ECO:0000313" key="6">
    <source>
        <dbReference type="EMBL" id="KAA0873566.1"/>
    </source>
</evidence>
<dbReference type="Proteomes" id="UP000325302">
    <property type="component" value="Unassembled WGS sequence"/>
</dbReference>
<feature type="domain" description="Tyr recombinase" evidence="5">
    <location>
        <begin position="209"/>
        <end position="385"/>
    </location>
</feature>
<dbReference type="Gene3D" id="3.30.160.390">
    <property type="entry name" value="Integrase, DNA-binding domain"/>
    <property type="match status" value="1"/>
</dbReference>
<dbReference type="GO" id="GO:0003677">
    <property type="term" value="F:DNA binding"/>
    <property type="evidence" value="ECO:0007669"/>
    <property type="project" value="UniProtKB-KW"/>
</dbReference>
<accession>A0A5A9VYL8</accession>
<dbReference type="InterPro" id="IPR013762">
    <property type="entry name" value="Integrase-like_cat_sf"/>
</dbReference>
<dbReference type="SUPFAM" id="SSF56349">
    <property type="entry name" value="DNA breaking-rejoining enzymes"/>
    <property type="match status" value="1"/>
</dbReference>
<sequence>MTRAVNKLTDAAVKNATPEGKAQRKLADGGGLTLVIKPGSKVWWFRYRYGGKEKTLSLGAYPSISLKDARQGRDDAKRLLSQGIDPVNHRHAVKADRVEATANTFRAIAVEWLEHVHKKTVGPTTYPKNARRLEMYAYPKLGRRPLSEIEPPDVLEVLRGIEAKGHIDNAHRLKTLIGQVFRYGVSTGRASRDVTADLRGLLPAPEVKHHAAVVTPEEIGQLLRTIETYWGSPTVCAALKIAPYVFLRPGNLRRMRWDEIDWEQETWTTQTTKNGEPLVVPLARQVLALLRELEQINGRQEWVFPNGHGKGRPLSENGITGAINRLGLKGVTTGHGFRAMAKTVLTERLGYRTEIIEMQMAHRVRDVHGRAYNRTTWLPERREMMQCWADYLDNLRDNGNVVAGNFGRVSA</sequence>
<dbReference type="OrthoDB" id="9795573at2"/>
<dbReference type="InterPro" id="IPR002104">
    <property type="entry name" value="Integrase_catalytic"/>
</dbReference>
<keyword evidence="4" id="KW-0233">DNA recombination</keyword>
<dbReference type="PROSITE" id="PS51898">
    <property type="entry name" value="TYR_RECOMBINASE"/>
    <property type="match status" value="1"/>
</dbReference>
<dbReference type="Gene3D" id="1.10.150.130">
    <property type="match status" value="1"/>
</dbReference>
<keyword evidence="2" id="KW-0229">DNA integration</keyword>
<dbReference type="AlphaFoldDB" id="A0A5A9VYL8"/>
<dbReference type="EMBL" id="SMRS01000013">
    <property type="protein sequence ID" value="KAA0873566.1"/>
    <property type="molecule type" value="Genomic_DNA"/>
</dbReference>
<dbReference type="Pfam" id="PF00589">
    <property type="entry name" value="Phage_integrase"/>
    <property type="match status" value="1"/>
</dbReference>
<dbReference type="InterPro" id="IPR050808">
    <property type="entry name" value="Phage_Integrase"/>
</dbReference>
<comment type="caution">
    <text evidence="6">The sequence shown here is derived from an EMBL/GenBank/DDBJ whole genome shotgun (WGS) entry which is preliminary data.</text>
</comment>
<dbReference type="PANTHER" id="PTHR30629">
    <property type="entry name" value="PROPHAGE INTEGRASE"/>
    <property type="match status" value="1"/>
</dbReference>
<organism evidence="6 7">
    <name type="scientific">Nitrincola tapanii</name>
    <dbReference type="NCBI Taxonomy" id="1708751"/>
    <lineage>
        <taxon>Bacteria</taxon>
        <taxon>Pseudomonadati</taxon>
        <taxon>Pseudomonadota</taxon>
        <taxon>Gammaproteobacteria</taxon>
        <taxon>Oceanospirillales</taxon>
        <taxon>Oceanospirillaceae</taxon>
        <taxon>Nitrincola</taxon>
    </lineage>
</organism>
<dbReference type="CDD" id="cd00801">
    <property type="entry name" value="INT_P4_C"/>
    <property type="match status" value="1"/>
</dbReference>
<evidence type="ECO:0000256" key="1">
    <source>
        <dbReference type="ARBA" id="ARBA00008857"/>
    </source>
</evidence>
<dbReference type="InterPro" id="IPR025166">
    <property type="entry name" value="Integrase_DNA_bind_dom"/>
</dbReference>
<dbReference type="InterPro" id="IPR038488">
    <property type="entry name" value="Integrase_DNA-bd_sf"/>
</dbReference>
<dbReference type="Pfam" id="PF22022">
    <property type="entry name" value="Phage_int_M"/>
    <property type="match status" value="1"/>
</dbReference>
<dbReference type="RefSeq" id="WP_149391893.1">
    <property type="nucleotide sequence ID" value="NZ_SMRS01000013.1"/>
</dbReference>
<evidence type="ECO:0000256" key="3">
    <source>
        <dbReference type="ARBA" id="ARBA00023125"/>
    </source>
</evidence>
<evidence type="ECO:0000256" key="2">
    <source>
        <dbReference type="ARBA" id="ARBA00022908"/>
    </source>
</evidence>
<dbReference type="InterPro" id="IPR010998">
    <property type="entry name" value="Integrase_recombinase_N"/>
</dbReference>
<dbReference type="GO" id="GO:0006310">
    <property type="term" value="P:DNA recombination"/>
    <property type="evidence" value="ECO:0007669"/>
    <property type="project" value="UniProtKB-KW"/>
</dbReference>
<dbReference type="GO" id="GO:0015074">
    <property type="term" value="P:DNA integration"/>
    <property type="evidence" value="ECO:0007669"/>
    <property type="project" value="UniProtKB-KW"/>
</dbReference>
<evidence type="ECO:0000313" key="7">
    <source>
        <dbReference type="Proteomes" id="UP000325302"/>
    </source>
</evidence>
<dbReference type="Gene3D" id="1.10.443.10">
    <property type="entry name" value="Intergrase catalytic core"/>
    <property type="match status" value="1"/>
</dbReference>
<dbReference type="Pfam" id="PF13356">
    <property type="entry name" value="Arm-DNA-bind_3"/>
    <property type="match status" value="1"/>
</dbReference>
<evidence type="ECO:0000256" key="4">
    <source>
        <dbReference type="ARBA" id="ARBA00023172"/>
    </source>
</evidence>
<name>A0A5A9VYL8_9GAMM</name>
<dbReference type="InterPro" id="IPR011010">
    <property type="entry name" value="DNA_brk_join_enz"/>
</dbReference>
<reference evidence="6 7" key="1">
    <citation type="submission" date="2019-03" db="EMBL/GenBank/DDBJ databases">
        <title>Nitrincola sp. nov. isolated from an Indian soda lake.</title>
        <authorList>
            <person name="Joshi A."/>
            <person name="Thite S.V."/>
            <person name="Joseph N."/>
            <person name="Dhotre D."/>
            <person name="Moorthy M."/>
            <person name="Shouche Y.S."/>
        </authorList>
    </citation>
    <scope>NUCLEOTIDE SEQUENCE [LARGE SCALE GENOMIC DNA]</scope>
    <source>
        <strain evidence="6 7">MEB193</strain>
    </source>
</reference>
<evidence type="ECO:0000259" key="5">
    <source>
        <dbReference type="PROSITE" id="PS51898"/>
    </source>
</evidence>